<evidence type="ECO:0000313" key="1">
    <source>
        <dbReference type="EMBL" id="NDL41228.1"/>
    </source>
</evidence>
<proteinExistence type="predicted"/>
<reference evidence="1 2" key="1">
    <citation type="submission" date="2019-12" db="EMBL/GenBank/DDBJ databases">
        <title>Engineering Photorhabdus to improve their lethality against agricultural pests.</title>
        <authorList>
            <person name="Machado R.A.R."/>
        </authorList>
    </citation>
    <scope>NUCLEOTIDE SEQUENCE [LARGE SCALE GENOMIC DNA]</scope>
    <source>
        <strain evidence="1 2">EN01</strain>
    </source>
</reference>
<comment type="caution">
    <text evidence="1">The sequence shown here is derived from an EMBL/GenBank/DDBJ whole genome shotgun (WGS) entry which is preliminary data.</text>
</comment>
<name>A0A6L9JPM9_PHOLM</name>
<dbReference type="EMBL" id="WSFA01000074">
    <property type="protein sequence ID" value="NDL41228.1"/>
    <property type="molecule type" value="Genomic_DNA"/>
</dbReference>
<protein>
    <submittedName>
        <fullName evidence="1">Uncharacterized protein</fullName>
    </submittedName>
</protein>
<accession>A0A6L9JPM9</accession>
<evidence type="ECO:0000313" key="2">
    <source>
        <dbReference type="Proteomes" id="UP000479300"/>
    </source>
</evidence>
<dbReference type="KEGG" id="plum:A4R40_14470"/>
<organism evidence="1 2">
    <name type="scientific">Photorhabdus laumondii subsp. laumondii</name>
    <name type="common">Photorhabdus luminescens subsp. laumondii</name>
    <dbReference type="NCBI Taxonomy" id="141679"/>
    <lineage>
        <taxon>Bacteria</taxon>
        <taxon>Pseudomonadati</taxon>
        <taxon>Pseudomonadota</taxon>
        <taxon>Gammaproteobacteria</taxon>
        <taxon>Enterobacterales</taxon>
        <taxon>Morganellaceae</taxon>
        <taxon>Photorhabdus</taxon>
    </lineage>
</organism>
<dbReference type="GeneID" id="48849164"/>
<dbReference type="RefSeq" id="WP_011147123.1">
    <property type="nucleotide sequence ID" value="NZ_CAWPHK010000070.1"/>
</dbReference>
<dbReference type="AlphaFoldDB" id="A0A6L9JPM9"/>
<dbReference type="Proteomes" id="UP000479300">
    <property type="component" value="Unassembled WGS sequence"/>
</dbReference>
<sequence>MKPIEYLESISLYDSVARDALNAIKTGAFTEEQVIAEFMKVKALQNNALLELLEWKSLKEAKPFQATKGKGIPGTVRISYTATDEHGNETLQKEHHMLLTDVYRCRFIVFLEELKKSAKEFYETVMEGDEWDRKDTSEKSAECLIVNGKHHGKRRTLTSRAERYLVVSDDVFPCVDVDEIPVHFWVNEADGKIYMIATAEELNSSEISLAISETDPPLKPIY</sequence>
<gene>
    <name evidence="1" type="ORF">GPY51_21370</name>
</gene>